<feature type="transmembrane region" description="Helical" evidence="1">
    <location>
        <begin position="76"/>
        <end position="93"/>
    </location>
</feature>
<comment type="caution">
    <text evidence="2">The sequence shown here is derived from an EMBL/GenBank/DDBJ whole genome shotgun (WGS) entry which is preliminary data.</text>
</comment>
<keyword evidence="1" id="KW-0812">Transmembrane</keyword>
<proteinExistence type="predicted"/>
<protein>
    <submittedName>
        <fullName evidence="2">Uncharacterized protein</fullName>
    </submittedName>
</protein>
<reference evidence="2 3" key="1">
    <citation type="submission" date="2024-09" db="EMBL/GenBank/DDBJ databases">
        <authorList>
            <person name="Sun Q."/>
            <person name="Mori K."/>
        </authorList>
    </citation>
    <scope>NUCLEOTIDE SEQUENCE [LARGE SCALE GENOMIC DNA]</scope>
    <source>
        <strain evidence="2 3">JCM 12822</strain>
    </source>
</reference>
<keyword evidence="1" id="KW-0472">Membrane</keyword>
<gene>
    <name evidence="2" type="ORF">ACFFLE_06405</name>
</gene>
<evidence type="ECO:0000313" key="3">
    <source>
        <dbReference type="Proteomes" id="UP001589740"/>
    </source>
</evidence>
<keyword evidence="3" id="KW-1185">Reference proteome</keyword>
<evidence type="ECO:0000313" key="2">
    <source>
        <dbReference type="EMBL" id="MFB9860742.1"/>
    </source>
</evidence>
<keyword evidence="1" id="KW-1133">Transmembrane helix</keyword>
<sequence length="133" mass="15107">MTITVKRSTNSIGMGTGLNIKTDGKKVDRIYHEEEKEIELESPVIELSVSRGLSRSNTLKVADEEYIIIRSTPWRTLSLVILFVLLAVIMLLVDTLFHQVIGFLGLLLYALVAEYSFEQFRLEKAGFEAHTEF</sequence>
<dbReference type="Proteomes" id="UP001589740">
    <property type="component" value="Unassembled WGS sequence"/>
</dbReference>
<dbReference type="RefSeq" id="WP_380570306.1">
    <property type="nucleotide sequence ID" value="NZ_JBHMAH010000013.1"/>
</dbReference>
<organism evidence="2 3">
    <name type="scientific">Salinicoccus siamensis</name>
    <dbReference type="NCBI Taxonomy" id="381830"/>
    <lineage>
        <taxon>Bacteria</taxon>
        <taxon>Bacillati</taxon>
        <taxon>Bacillota</taxon>
        <taxon>Bacilli</taxon>
        <taxon>Bacillales</taxon>
        <taxon>Staphylococcaceae</taxon>
        <taxon>Salinicoccus</taxon>
    </lineage>
</organism>
<dbReference type="EMBL" id="JBHMAH010000013">
    <property type="protein sequence ID" value="MFB9860742.1"/>
    <property type="molecule type" value="Genomic_DNA"/>
</dbReference>
<name>A0ABV5Z3Q4_9STAP</name>
<evidence type="ECO:0000256" key="1">
    <source>
        <dbReference type="SAM" id="Phobius"/>
    </source>
</evidence>
<accession>A0ABV5Z3Q4</accession>